<keyword evidence="1" id="KW-0812">Transmembrane</keyword>
<keyword evidence="1" id="KW-0472">Membrane</keyword>
<dbReference type="STRING" id="237631.A0A0D1E2H1"/>
<evidence type="ECO:0000313" key="3">
    <source>
        <dbReference type="Proteomes" id="UP000000561"/>
    </source>
</evidence>
<dbReference type="AlphaFoldDB" id="A0A0D1E2H1"/>
<reference evidence="2 3" key="1">
    <citation type="journal article" date="2006" name="Nature">
        <title>Insights from the genome of the biotrophic fungal plant pathogen Ustilago maydis.</title>
        <authorList>
            <person name="Kamper J."/>
            <person name="Kahmann R."/>
            <person name="Bolker M."/>
            <person name="Ma L.J."/>
            <person name="Brefort T."/>
            <person name="Saville B.J."/>
            <person name="Banuett F."/>
            <person name="Kronstad J.W."/>
            <person name="Gold S.E."/>
            <person name="Muller O."/>
            <person name="Perlin M.H."/>
            <person name="Wosten H.A."/>
            <person name="de Vries R."/>
            <person name="Ruiz-Herrera J."/>
            <person name="Reynaga-Pena C.G."/>
            <person name="Snetselaar K."/>
            <person name="McCann M."/>
            <person name="Perez-Martin J."/>
            <person name="Feldbrugge M."/>
            <person name="Basse C.W."/>
            <person name="Steinberg G."/>
            <person name="Ibeas J.I."/>
            <person name="Holloman W."/>
            <person name="Guzman P."/>
            <person name="Farman M."/>
            <person name="Stajich J.E."/>
            <person name="Sentandreu R."/>
            <person name="Gonzalez-Prieto J.M."/>
            <person name="Kennell J.C."/>
            <person name="Molina L."/>
            <person name="Schirawski J."/>
            <person name="Mendoza-Mendoza A."/>
            <person name="Greilinger D."/>
            <person name="Munch K."/>
            <person name="Rossel N."/>
            <person name="Scherer M."/>
            <person name="Vranes M."/>
            <person name="Ladendorf O."/>
            <person name="Vincon V."/>
            <person name="Fuchs U."/>
            <person name="Sandrock B."/>
            <person name="Meng S."/>
            <person name="Ho E.C."/>
            <person name="Cahill M.J."/>
            <person name="Boyce K.J."/>
            <person name="Klose J."/>
            <person name="Klosterman S.J."/>
            <person name="Deelstra H.J."/>
            <person name="Ortiz-Castellanos L."/>
            <person name="Li W."/>
            <person name="Sanchez-Alonso P."/>
            <person name="Schreier P.H."/>
            <person name="Hauser-Hahn I."/>
            <person name="Vaupel M."/>
            <person name="Koopmann E."/>
            <person name="Friedrich G."/>
            <person name="Voss H."/>
            <person name="Schluter T."/>
            <person name="Margolis J."/>
            <person name="Platt D."/>
            <person name="Swimmer C."/>
            <person name="Gnirke A."/>
            <person name="Chen F."/>
            <person name="Vysotskaia V."/>
            <person name="Mannhaupt G."/>
            <person name="Guldener U."/>
            <person name="Munsterkotter M."/>
            <person name="Haase D."/>
            <person name="Oesterheld M."/>
            <person name="Mewes H.W."/>
            <person name="Mauceli E.W."/>
            <person name="DeCaprio D."/>
            <person name="Wade C.M."/>
            <person name="Butler J."/>
            <person name="Young S."/>
            <person name="Jaffe D.B."/>
            <person name="Calvo S."/>
            <person name="Nusbaum C."/>
            <person name="Galagan J."/>
            <person name="Birren B.W."/>
        </authorList>
    </citation>
    <scope>NUCLEOTIDE SEQUENCE [LARGE SCALE GENOMIC DNA]</scope>
    <source>
        <strain evidence="3">DSM 14603 / FGSC 9021 / UM521</strain>
    </source>
</reference>
<protein>
    <submittedName>
        <fullName evidence="2">Uncharacterized protein</fullName>
    </submittedName>
</protein>
<evidence type="ECO:0000256" key="1">
    <source>
        <dbReference type="SAM" id="Phobius"/>
    </source>
</evidence>
<gene>
    <name evidence="2" type="ORF">UMAG_11017</name>
</gene>
<name>A0A0D1E2H1_MYCMD</name>
<evidence type="ECO:0000313" key="2">
    <source>
        <dbReference type="EMBL" id="KIS68820.1"/>
    </source>
</evidence>
<proteinExistence type="predicted"/>
<dbReference type="Proteomes" id="UP000000561">
    <property type="component" value="Chromosome 8"/>
</dbReference>
<feature type="transmembrane region" description="Helical" evidence="1">
    <location>
        <begin position="125"/>
        <end position="143"/>
    </location>
</feature>
<dbReference type="EMBL" id="CM003147">
    <property type="protein sequence ID" value="KIS68820.1"/>
    <property type="molecule type" value="Genomic_DNA"/>
</dbReference>
<feature type="transmembrane region" description="Helical" evidence="1">
    <location>
        <begin position="89"/>
        <end position="113"/>
    </location>
</feature>
<dbReference type="OrthoDB" id="262547at2759"/>
<keyword evidence="1" id="KW-1133">Transmembrane helix</keyword>
<keyword evidence="3" id="KW-1185">Reference proteome</keyword>
<dbReference type="VEuPathDB" id="FungiDB:UMAG_11017"/>
<accession>A0A0D1E2H1</accession>
<feature type="transmembrane region" description="Helical" evidence="1">
    <location>
        <begin position="64"/>
        <end position="83"/>
    </location>
</feature>
<dbReference type="InterPro" id="IPR021047">
    <property type="entry name" value="Mannosyltransferase_CMT1"/>
</dbReference>
<dbReference type="Pfam" id="PF11735">
    <property type="entry name" value="CAP59_mtransfer"/>
    <property type="match status" value="1"/>
</dbReference>
<dbReference type="PANTHER" id="PTHR34144">
    <property type="entry name" value="CHROMOSOME 8, WHOLE GENOME SHOTGUN SEQUENCE"/>
    <property type="match status" value="1"/>
</dbReference>
<dbReference type="eggNOG" id="ENOG502RJAT">
    <property type="taxonomic scope" value="Eukaryota"/>
</dbReference>
<dbReference type="KEGG" id="uma:UMAG_11017"/>
<dbReference type="GeneID" id="23566953"/>
<dbReference type="PANTHER" id="PTHR34144:SF7">
    <property type="entry name" value="EXPORT PROTEIN (CAP59), PUTATIVE (AFU_ORTHOLOGUE AFUA_7G05020)-RELATED"/>
    <property type="match status" value="1"/>
</dbReference>
<sequence>MFQHHHDSSHKVPLLPLQIELEGAPHSLAVDYDLPLSPLSKHHWGSSPWVSRLGDFADRSSSSLVPSLVGLPLLVSIFAHIYFRMFSTLHIFLALVWIGLPVATISTLVAVALKSYHSGNTRREHFRALVLITLLCTVVWSTLTVSPRWDVTLSSSSDFSANNETVFITANLYNSEHLFPAFSDSLLELVHHLGESNVFVSIYESNSQDRTKQLLSSLERDLHLHGVQNSIRMLDNSRRHDMSRIERLAIIRNEALSPIQAGIHGLHGRNFSKLVWLNDIFFRPESVLELLSTNAGHYDQVCALDYFPLGFYDTWVMHDVQGNRPTPLWPYFKLESDISSLRRGEIIPVNSCWNGMTVFDTKWFLPTSGDGKNSTSAGVDDGPIRFRTHPLCLVSECLLTSYDIHVRSKQRPLIFVNPKAVATYQWRDYLMYDWIMRSSIVTIWSRFWQDLISHSLFPFLVEIGRKQDNCAEALRSGWKPLT</sequence>
<dbReference type="RefSeq" id="XP_011389836.1">
    <property type="nucleotide sequence ID" value="XM_011391534.1"/>
</dbReference>
<organism evidence="2 3">
    <name type="scientific">Mycosarcoma maydis</name>
    <name type="common">Corn smut fungus</name>
    <name type="synonym">Ustilago maydis</name>
    <dbReference type="NCBI Taxonomy" id="5270"/>
    <lineage>
        <taxon>Eukaryota</taxon>
        <taxon>Fungi</taxon>
        <taxon>Dikarya</taxon>
        <taxon>Basidiomycota</taxon>
        <taxon>Ustilaginomycotina</taxon>
        <taxon>Ustilaginomycetes</taxon>
        <taxon>Ustilaginales</taxon>
        <taxon>Ustilaginaceae</taxon>
        <taxon>Mycosarcoma</taxon>
    </lineage>
</organism>
<dbReference type="InParanoid" id="A0A0D1E2H1"/>